<name>A0ABY3WZV8_9GAMM</name>
<keyword evidence="4" id="KW-1185">Reference proteome</keyword>
<dbReference type="Proteomes" id="UP000829542">
    <property type="component" value="Chromosome"/>
</dbReference>
<dbReference type="RefSeq" id="WP_242149190.1">
    <property type="nucleotide sequence ID" value="NZ_CP093379.1"/>
</dbReference>
<evidence type="ECO:0000313" key="4">
    <source>
        <dbReference type="Proteomes" id="UP000829542"/>
    </source>
</evidence>
<dbReference type="Gene3D" id="3.40.50.2300">
    <property type="match status" value="1"/>
</dbReference>
<proteinExistence type="predicted"/>
<accession>A0ABY3WZV8</accession>
<gene>
    <name evidence="3" type="ORF">MMG00_13395</name>
</gene>
<dbReference type="InterPro" id="IPR001789">
    <property type="entry name" value="Sig_transdc_resp-reg_receiver"/>
</dbReference>
<sequence length="141" mass="15929">MKQLDNILFVCADEAFHQKLSEIFKPEIYQLTTDVDDAFALIAAGYLPDLIVVDLVLPKLTGAETLDQLQKKLLPKAIPGIIMTNNDRLVLYSLARIPELLGVMSKKGESILLYERIKKLWDDYQTLLVDGEPMKSILNPK</sequence>
<evidence type="ECO:0000259" key="2">
    <source>
        <dbReference type="PROSITE" id="PS50110"/>
    </source>
</evidence>
<keyword evidence="1" id="KW-0597">Phosphoprotein</keyword>
<reference evidence="3 4" key="1">
    <citation type="submission" date="2022-03" db="EMBL/GenBank/DDBJ databases">
        <title>Ignatzschineria rhizosphaerae HR5S32.</title>
        <authorList>
            <person name="Sun J.Q."/>
            <person name="Feng J.Y."/>
        </authorList>
    </citation>
    <scope>NUCLEOTIDE SEQUENCE [LARGE SCALE GENOMIC DNA]</scope>
    <source>
        <strain evidence="3 4">HR5S32</strain>
    </source>
</reference>
<protein>
    <submittedName>
        <fullName evidence="3">Response regulator</fullName>
    </submittedName>
</protein>
<dbReference type="EMBL" id="CP093379">
    <property type="protein sequence ID" value="UNM96173.1"/>
    <property type="molecule type" value="Genomic_DNA"/>
</dbReference>
<feature type="modified residue" description="4-aspartylphosphate" evidence="1">
    <location>
        <position position="54"/>
    </location>
</feature>
<dbReference type="PROSITE" id="PS50110">
    <property type="entry name" value="RESPONSE_REGULATORY"/>
    <property type="match status" value="1"/>
</dbReference>
<organism evidence="3 4">
    <name type="scientific">Ignatzschineria rhizosphaerae</name>
    <dbReference type="NCBI Taxonomy" id="2923279"/>
    <lineage>
        <taxon>Bacteria</taxon>
        <taxon>Pseudomonadati</taxon>
        <taxon>Pseudomonadota</taxon>
        <taxon>Gammaproteobacteria</taxon>
        <taxon>Cardiobacteriales</taxon>
        <taxon>Ignatzschineriaceae</taxon>
        <taxon>Ignatzschineria</taxon>
    </lineage>
</organism>
<dbReference type="InterPro" id="IPR011006">
    <property type="entry name" value="CheY-like_superfamily"/>
</dbReference>
<feature type="domain" description="Response regulatory" evidence="2">
    <location>
        <begin position="6"/>
        <end position="121"/>
    </location>
</feature>
<evidence type="ECO:0000256" key="1">
    <source>
        <dbReference type="PROSITE-ProRule" id="PRU00169"/>
    </source>
</evidence>
<evidence type="ECO:0000313" key="3">
    <source>
        <dbReference type="EMBL" id="UNM96173.1"/>
    </source>
</evidence>
<dbReference type="SUPFAM" id="SSF52172">
    <property type="entry name" value="CheY-like"/>
    <property type="match status" value="1"/>
</dbReference>